<dbReference type="PIRSF" id="PIRSF000463">
    <property type="entry name" value="GlgB"/>
    <property type="match status" value="1"/>
</dbReference>
<name>K8WIB7_9GAMM</name>
<dbReference type="FunFam" id="2.60.40.1180:FF:000002">
    <property type="entry name" value="1,4-alpha-glucan branching enzyme GlgB"/>
    <property type="match status" value="1"/>
</dbReference>
<feature type="active site" description="Proton donor" evidence="10 11">
    <location>
        <position position="462"/>
    </location>
</feature>
<dbReference type="AlphaFoldDB" id="K8WIB7"/>
<evidence type="ECO:0000313" key="13">
    <source>
        <dbReference type="EMBL" id="EKT57242.1"/>
    </source>
</evidence>
<dbReference type="RefSeq" id="WP_008913043.1">
    <property type="nucleotide sequence ID" value="NZ_KB233224.1"/>
</dbReference>
<dbReference type="Pfam" id="PF02806">
    <property type="entry name" value="Alpha-amylase_C"/>
    <property type="match status" value="1"/>
</dbReference>
<dbReference type="CDD" id="cd02855">
    <property type="entry name" value="E_set_GBE_prok_N"/>
    <property type="match status" value="1"/>
</dbReference>
<reference evidence="13 14" key="1">
    <citation type="journal article" date="2012" name="BMC Genomics">
        <title>Comparative genomics of bacteria in the genus Providencia isolated from wild Drosophila melanogaster.</title>
        <authorList>
            <person name="Galac M.R."/>
            <person name="Lazzaro B.P."/>
        </authorList>
    </citation>
    <scope>NUCLEOTIDE SEQUENCE [LARGE SCALE GENOMIC DNA]</scope>
    <source>
        <strain evidence="13 14">DSM 19968</strain>
    </source>
</reference>
<evidence type="ECO:0000256" key="11">
    <source>
        <dbReference type="PIRSR" id="PIRSR000463-1"/>
    </source>
</evidence>
<evidence type="ECO:0000256" key="7">
    <source>
        <dbReference type="ARBA" id="ARBA00022679"/>
    </source>
</evidence>
<dbReference type="OrthoDB" id="9800174at2"/>
<dbReference type="InterPro" id="IPR013783">
    <property type="entry name" value="Ig-like_fold"/>
</dbReference>
<evidence type="ECO:0000256" key="5">
    <source>
        <dbReference type="ARBA" id="ARBA00022600"/>
    </source>
</evidence>
<dbReference type="InterPro" id="IPR017853">
    <property type="entry name" value="GH"/>
</dbReference>
<evidence type="ECO:0000256" key="3">
    <source>
        <dbReference type="ARBA" id="ARBA00004964"/>
    </source>
</evidence>
<dbReference type="UniPathway" id="UPA00164"/>
<dbReference type="InterPro" id="IPR006048">
    <property type="entry name" value="A-amylase/branching_C"/>
</dbReference>
<keyword evidence="5 10" id="KW-0321">Glycogen metabolism</keyword>
<keyword evidence="14" id="KW-1185">Reference proteome</keyword>
<dbReference type="GO" id="GO:0043169">
    <property type="term" value="F:cation binding"/>
    <property type="evidence" value="ECO:0007669"/>
    <property type="project" value="InterPro"/>
</dbReference>
<dbReference type="EMBL" id="AKKL01000040">
    <property type="protein sequence ID" value="EKT57242.1"/>
    <property type="molecule type" value="Genomic_DNA"/>
</dbReference>
<comment type="caution">
    <text evidence="13">The sequence shown here is derived from an EMBL/GenBank/DDBJ whole genome shotgun (WGS) entry which is preliminary data.</text>
</comment>
<evidence type="ECO:0000256" key="6">
    <source>
        <dbReference type="ARBA" id="ARBA00022676"/>
    </source>
</evidence>
<keyword evidence="7 10" id="KW-0808">Transferase</keyword>
<evidence type="ECO:0000256" key="4">
    <source>
        <dbReference type="ARBA" id="ARBA00009000"/>
    </source>
</evidence>
<evidence type="ECO:0000256" key="2">
    <source>
        <dbReference type="ARBA" id="ARBA00002953"/>
    </source>
</evidence>
<dbReference type="PANTHER" id="PTHR43651">
    <property type="entry name" value="1,4-ALPHA-GLUCAN-BRANCHING ENZYME"/>
    <property type="match status" value="1"/>
</dbReference>
<dbReference type="eggNOG" id="COG0296">
    <property type="taxonomic scope" value="Bacteria"/>
</dbReference>
<feature type="active site" description="Nucleophile" evidence="10 11">
    <location>
        <position position="409"/>
    </location>
</feature>
<comment type="similarity">
    <text evidence="4 10">Belongs to the glycosyl hydrolase 13 family. GlgB subfamily.</text>
</comment>
<dbReference type="NCBIfam" id="TIGR01515">
    <property type="entry name" value="branching_enzym"/>
    <property type="match status" value="1"/>
</dbReference>
<dbReference type="Gene3D" id="2.60.40.1180">
    <property type="entry name" value="Golgi alpha-mannosidase II"/>
    <property type="match status" value="1"/>
</dbReference>
<dbReference type="FunFam" id="2.60.40.10:FF:000169">
    <property type="entry name" value="1,4-alpha-glucan branching enzyme GlgB"/>
    <property type="match status" value="1"/>
</dbReference>
<dbReference type="SUPFAM" id="SSF81296">
    <property type="entry name" value="E set domains"/>
    <property type="match status" value="2"/>
</dbReference>
<dbReference type="InterPro" id="IPR044143">
    <property type="entry name" value="GlgB_N_E_set_prok"/>
</dbReference>
<dbReference type="InterPro" id="IPR004193">
    <property type="entry name" value="Glyco_hydro_13_N"/>
</dbReference>
<comment type="pathway">
    <text evidence="3 10">Glycan biosynthesis; glycogen biosynthesis.</text>
</comment>
<keyword evidence="6 10" id="KW-0328">Glycosyltransferase</keyword>
<dbReference type="GO" id="GO:0004553">
    <property type="term" value="F:hydrolase activity, hydrolyzing O-glycosyl compounds"/>
    <property type="evidence" value="ECO:0007669"/>
    <property type="project" value="InterPro"/>
</dbReference>
<dbReference type="InterPro" id="IPR037439">
    <property type="entry name" value="Branching_enzy"/>
</dbReference>
<evidence type="ECO:0000256" key="1">
    <source>
        <dbReference type="ARBA" id="ARBA00000826"/>
    </source>
</evidence>
<sequence>MKKIDKQSKQQQIIDQLFAGNCRDPFSFLGMHQQGKVTYFRVLLPNAKQVTILDRLTAATVIQLSLVDERGFFSGQATSLDPNFTYILQIDWGESQQMIEDPYRFGTLLSDIKPKDAHPAKQIFSFEQLGAHLLQLDDIAGTHFCVWAPNAQRVSVVGEFNFWDGRRYPMRYRLESGIWEIFIPGIPIGAHYKYEILDNHGEIRLKADPYAFRSQLRPDTTSIISTLPPKCIPTASQIEANQCNAPVSIYEVHLGSWRRSHNGKTWLSYSELAETLLPYVKGMGFTHLELLPISEHPFDGSWGYQPLGIYSPTSRYGSPQDLIDFIHEAHRLGINVILDWVPGHFPTDASGLANFDGSPLYEYANPKEGLHRDWHTLIYNYRRDEVRQFLIDNAVYWVDRFGFDGLRVDAVASMIYRDYSRPDGEWIANEYGGNINLEAVSFLRQTNETLHQIQPYVSITAEESTSFQGVTLPPSLGGLGFNYKWNMGWMNDTLSYLQLDALARKYNHNKLTFSVMYAWSENYILPLSHDEVVHGKGSLLSKMSGTPPQKFATLRAYYGFMWAHPGKKLLFMGGEIAQWREWDHEGELDWHLLDIPTSPHAGVQHLIRSLNFIYRDTPALFDNDHNKESFEWLIVDDQDNSVFAFNRYATNGNPLLVISHFTPVTRNHYRVGVKHAGLYQPILNTNADIYGGSDDHMLNPIASEPIKAHGCDHSIELTLPPLTTLYFALKNTLPTAKQ</sequence>
<feature type="domain" description="Glycosyl hydrolase family 13 catalytic" evidence="12">
    <location>
        <begin position="251"/>
        <end position="613"/>
    </location>
</feature>
<dbReference type="EC" id="2.4.1.18" evidence="10"/>
<dbReference type="STRING" id="1141662.OOA_15290"/>
<dbReference type="InterPro" id="IPR006407">
    <property type="entry name" value="GlgB"/>
</dbReference>
<evidence type="ECO:0000256" key="8">
    <source>
        <dbReference type="ARBA" id="ARBA00023056"/>
    </source>
</evidence>
<dbReference type="PATRIC" id="fig|1141662.3.peg.3104"/>
<dbReference type="InterPro" id="IPR006047">
    <property type="entry name" value="GH13_cat_dom"/>
</dbReference>
<evidence type="ECO:0000256" key="10">
    <source>
        <dbReference type="HAMAP-Rule" id="MF_00685"/>
    </source>
</evidence>
<dbReference type="InterPro" id="IPR054169">
    <property type="entry name" value="GlgB_N"/>
</dbReference>
<comment type="function">
    <text evidence="2 10">Catalyzes the formation of the alpha-1,6-glucosidic linkages in glycogen by scission of a 1,4-alpha-linked oligosaccharide from growing alpha-1,4-glucan chains and the subsequent attachment of the oligosaccharide to the alpha-1,6 position.</text>
</comment>
<dbReference type="SUPFAM" id="SSF51011">
    <property type="entry name" value="Glycosyl hydrolase domain"/>
    <property type="match status" value="1"/>
</dbReference>
<dbReference type="Pfam" id="PF00128">
    <property type="entry name" value="Alpha-amylase"/>
    <property type="match status" value="1"/>
</dbReference>
<organism evidence="13 14">
    <name type="scientific">Providencia burhodogranariea DSM 19968</name>
    <dbReference type="NCBI Taxonomy" id="1141662"/>
    <lineage>
        <taxon>Bacteria</taxon>
        <taxon>Pseudomonadati</taxon>
        <taxon>Pseudomonadota</taxon>
        <taxon>Gammaproteobacteria</taxon>
        <taxon>Enterobacterales</taxon>
        <taxon>Morganellaceae</taxon>
        <taxon>Providencia</taxon>
    </lineage>
</organism>
<dbReference type="NCBIfam" id="NF003811">
    <property type="entry name" value="PRK05402.1"/>
    <property type="match status" value="1"/>
</dbReference>
<dbReference type="HAMAP" id="MF_00685">
    <property type="entry name" value="GlgB"/>
    <property type="match status" value="1"/>
</dbReference>
<evidence type="ECO:0000259" key="12">
    <source>
        <dbReference type="SMART" id="SM00642"/>
    </source>
</evidence>
<dbReference type="InterPro" id="IPR014756">
    <property type="entry name" value="Ig_E-set"/>
</dbReference>
<dbReference type="SUPFAM" id="SSF51445">
    <property type="entry name" value="(Trans)glycosidases"/>
    <property type="match status" value="1"/>
</dbReference>
<dbReference type="GO" id="GO:0005829">
    <property type="term" value="C:cytosol"/>
    <property type="evidence" value="ECO:0007669"/>
    <property type="project" value="TreeGrafter"/>
</dbReference>
<evidence type="ECO:0000313" key="14">
    <source>
        <dbReference type="Proteomes" id="UP000009336"/>
    </source>
</evidence>
<evidence type="ECO:0000256" key="9">
    <source>
        <dbReference type="ARBA" id="ARBA00023277"/>
    </source>
</evidence>
<dbReference type="SMART" id="SM00642">
    <property type="entry name" value="Aamy"/>
    <property type="match status" value="1"/>
</dbReference>
<comment type="catalytic activity">
    <reaction evidence="1 10">
        <text>Transfers a segment of a (1-&gt;4)-alpha-D-glucan chain to a primary hydroxy group in a similar glucan chain.</text>
        <dbReference type="EC" id="2.4.1.18"/>
    </reaction>
</comment>
<dbReference type="CDD" id="cd11322">
    <property type="entry name" value="AmyAc_Glg_BE"/>
    <property type="match status" value="1"/>
</dbReference>
<comment type="subunit">
    <text evidence="10">Monomer.</text>
</comment>
<keyword evidence="8 10" id="KW-0320">Glycogen biosynthesis</keyword>
<dbReference type="NCBIfam" id="NF008967">
    <property type="entry name" value="PRK12313.1"/>
    <property type="match status" value="1"/>
</dbReference>
<dbReference type="GO" id="GO:0003844">
    <property type="term" value="F:1,4-alpha-glucan branching enzyme activity"/>
    <property type="evidence" value="ECO:0007669"/>
    <property type="project" value="UniProtKB-UniRule"/>
</dbReference>
<dbReference type="Pfam" id="PF22019">
    <property type="entry name" value="GlgB_N"/>
    <property type="match status" value="1"/>
</dbReference>
<dbReference type="Pfam" id="PF02922">
    <property type="entry name" value="CBM_48"/>
    <property type="match status" value="1"/>
</dbReference>
<dbReference type="HOGENOM" id="CLU_004245_3_2_6"/>
<accession>K8WIB7</accession>
<gene>
    <name evidence="10" type="primary">glgB</name>
    <name evidence="13" type="ORF">OOA_15290</name>
</gene>
<dbReference type="Proteomes" id="UP000009336">
    <property type="component" value="Unassembled WGS sequence"/>
</dbReference>
<dbReference type="Gene3D" id="3.20.20.80">
    <property type="entry name" value="Glycosidases"/>
    <property type="match status" value="1"/>
</dbReference>
<dbReference type="PANTHER" id="PTHR43651:SF3">
    <property type="entry name" value="1,4-ALPHA-GLUCAN-BRANCHING ENZYME"/>
    <property type="match status" value="1"/>
</dbReference>
<protein>
    <recommendedName>
        <fullName evidence="10">1,4-alpha-glucan branching enzyme GlgB</fullName>
        <ecNumber evidence="10">2.4.1.18</ecNumber>
    </recommendedName>
    <alternativeName>
        <fullName evidence="10">1,4-alpha-D-glucan:1,4-alpha-D-glucan 6-glucosyl-transferase</fullName>
    </alternativeName>
    <alternativeName>
        <fullName evidence="10">Alpha-(1-&gt;4)-glucan branching enzyme</fullName>
    </alternativeName>
    <alternativeName>
        <fullName evidence="10">Glycogen branching enzyme</fullName>
        <shortName evidence="10">BE</shortName>
    </alternativeName>
</protein>
<dbReference type="GO" id="GO:0005978">
    <property type="term" value="P:glycogen biosynthetic process"/>
    <property type="evidence" value="ECO:0007669"/>
    <property type="project" value="UniProtKB-UniRule"/>
</dbReference>
<keyword evidence="9 10" id="KW-0119">Carbohydrate metabolism</keyword>
<proteinExistence type="inferred from homology"/>
<dbReference type="InterPro" id="IPR013780">
    <property type="entry name" value="Glyco_hydro_b"/>
</dbReference>
<dbReference type="FunFam" id="3.20.20.80:FF:000003">
    <property type="entry name" value="1,4-alpha-glucan branching enzyme GlgB"/>
    <property type="match status" value="1"/>
</dbReference>
<dbReference type="Gene3D" id="2.60.40.10">
    <property type="entry name" value="Immunoglobulins"/>
    <property type="match status" value="2"/>
</dbReference>